<name>A0A699KW80_TANCI</name>
<dbReference type="AlphaFoldDB" id="A0A699KW80"/>
<feature type="non-terminal residue" evidence="2">
    <location>
        <position position="192"/>
    </location>
</feature>
<evidence type="ECO:0000256" key="1">
    <source>
        <dbReference type="SAM" id="MobiDB-lite"/>
    </source>
</evidence>
<dbReference type="EMBL" id="BKCJ010547712">
    <property type="protein sequence ID" value="GFB08021.1"/>
    <property type="molecule type" value="Genomic_DNA"/>
</dbReference>
<feature type="region of interest" description="Disordered" evidence="1">
    <location>
        <begin position="1"/>
        <end position="35"/>
    </location>
</feature>
<sequence>SKGNQDNRRRDAGNTEYKARDNRKRPAKQDEHKAMVTIDGEGVDWTGHAKDDIMDYALMALNSSNSGLDIKMSAKDKSGLGYGSKIHDEVLSYENEDFASVFDSRSSDVEDSHVNDRFAKVEGMHAVPPLMTRNYMPPKSDFVIDESNFTYGPKRSTTSEFNAKTSYLDSYDSSSSEEILETVTKPVESKPK</sequence>
<evidence type="ECO:0000313" key="2">
    <source>
        <dbReference type="EMBL" id="GFB08021.1"/>
    </source>
</evidence>
<comment type="caution">
    <text evidence="2">The sequence shown here is derived from an EMBL/GenBank/DDBJ whole genome shotgun (WGS) entry which is preliminary data.</text>
</comment>
<protein>
    <submittedName>
        <fullName evidence="2">Uncharacterized protein</fullName>
    </submittedName>
</protein>
<gene>
    <name evidence="2" type="ORF">Tci_679992</name>
</gene>
<accession>A0A699KW80</accession>
<feature type="compositionally biased region" description="Basic and acidic residues" evidence="1">
    <location>
        <begin position="1"/>
        <end position="20"/>
    </location>
</feature>
<organism evidence="2">
    <name type="scientific">Tanacetum cinerariifolium</name>
    <name type="common">Dalmatian daisy</name>
    <name type="synonym">Chrysanthemum cinerariifolium</name>
    <dbReference type="NCBI Taxonomy" id="118510"/>
    <lineage>
        <taxon>Eukaryota</taxon>
        <taxon>Viridiplantae</taxon>
        <taxon>Streptophyta</taxon>
        <taxon>Embryophyta</taxon>
        <taxon>Tracheophyta</taxon>
        <taxon>Spermatophyta</taxon>
        <taxon>Magnoliopsida</taxon>
        <taxon>eudicotyledons</taxon>
        <taxon>Gunneridae</taxon>
        <taxon>Pentapetalae</taxon>
        <taxon>asterids</taxon>
        <taxon>campanulids</taxon>
        <taxon>Asterales</taxon>
        <taxon>Asteraceae</taxon>
        <taxon>Asteroideae</taxon>
        <taxon>Anthemideae</taxon>
        <taxon>Anthemidinae</taxon>
        <taxon>Tanacetum</taxon>
    </lineage>
</organism>
<reference evidence="2" key="1">
    <citation type="journal article" date="2019" name="Sci. Rep.">
        <title>Draft genome of Tanacetum cinerariifolium, the natural source of mosquito coil.</title>
        <authorList>
            <person name="Yamashiro T."/>
            <person name="Shiraishi A."/>
            <person name="Satake H."/>
            <person name="Nakayama K."/>
        </authorList>
    </citation>
    <scope>NUCLEOTIDE SEQUENCE</scope>
</reference>
<feature type="non-terminal residue" evidence="2">
    <location>
        <position position="1"/>
    </location>
</feature>
<proteinExistence type="predicted"/>